<dbReference type="Gene3D" id="1.25.40.10">
    <property type="entry name" value="Tetratricopeptide repeat domain"/>
    <property type="match status" value="1"/>
</dbReference>
<evidence type="ECO:0000313" key="5">
    <source>
        <dbReference type="Proteomes" id="UP000239203"/>
    </source>
</evidence>
<dbReference type="GO" id="GO:0005524">
    <property type="term" value="F:ATP binding"/>
    <property type="evidence" value="ECO:0007669"/>
    <property type="project" value="UniProtKB-KW"/>
</dbReference>
<comment type="caution">
    <text evidence="4">The sequence shown here is derived from an EMBL/GenBank/DDBJ whole genome shotgun (WGS) entry which is preliminary data.</text>
</comment>
<organism evidence="4 5">
    <name type="scientific">Actinokineospora auranticolor</name>
    <dbReference type="NCBI Taxonomy" id="155976"/>
    <lineage>
        <taxon>Bacteria</taxon>
        <taxon>Bacillati</taxon>
        <taxon>Actinomycetota</taxon>
        <taxon>Actinomycetes</taxon>
        <taxon>Pseudonocardiales</taxon>
        <taxon>Pseudonocardiaceae</taxon>
        <taxon>Actinokineospora</taxon>
    </lineage>
</organism>
<dbReference type="InterPro" id="IPR016032">
    <property type="entry name" value="Sig_transdc_resp-reg_C-effctor"/>
</dbReference>
<reference evidence="4 5" key="1">
    <citation type="submission" date="2018-02" db="EMBL/GenBank/DDBJ databases">
        <title>Genomic Encyclopedia of Archaeal and Bacterial Type Strains, Phase II (KMG-II): from individual species to whole genera.</title>
        <authorList>
            <person name="Goeker M."/>
        </authorList>
    </citation>
    <scope>NUCLEOTIDE SEQUENCE [LARGE SCALE GENOMIC DNA]</scope>
    <source>
        <strain evidence="4 5">YU 961-1</strain>
    </source>
</reference>
<protein>
    <submittedName>
        <fullName evidence="4">Regulatory LuxR family protein</fullName>
    </submittedName>
</protein>
<dbReference type="RefSeq" id="WP_181043722.1">
    <property type="nucleotide sequence ID" value="NZ_CP154825.1"/>
</dbReference>
<dbReference type="InterPro" id="IPR036388">
    <property type="entry name" value="WH-like_DNA-bd_sf"/>
</dbReference>
<dbReference type="InterPro" id="IPR003593">
    <property type="entry name" value="AAA+_ATPase"/>
</dbReference>
<gene>
    <name evidence="4" type="ORF">CLV40_11638</name>
</gene>
<dbReference type="Proteomes" id="UP000239203">
    <property type="component" value="Unassembled WGS sequence"/>
</dbReference>
<sequence>MSVVSGTKPSWGPVIPDIVGRDEESGLLRSALAAARRGRGSAVFLVGEAGLGKTRLLRDIAGAAGRSVVARGRATTPTAQFRALSEALSSVLRHGAVLDDADLAPYRSTLSRLVPAWRAHRVPGADDSPAVLAEAVLRLLRLLGADHGCLLALDDLHDADADTLAVVDYLVDNLAEEPVLLVGTLRPDPGPAVDLARAAGRRGVATGLELSHLADDDVRLLVAGCVGLDRADPTVVELARLVADGEGNPFYVEELLAEAIGGGPGRADLARGRGPGVPAAVLSSVASRADRLGPDGPRVLRAAAVFGRRFPAELVPGVAGVDEAVLLDVLRAAIGARLVVPVDGGYAFRHALTADALRAGLLPHEHAALAARAARVVEQAHPDLPDDWCLLAQRLWERAGDTTRAAELLATAGRRAAGHGGLGTAITLLERALDLGAPADPAPVLAPLLDALVAAGEVVRAADLGSRFTTRADPDAQAGVHLRLARAAAAAGRWEVGRRELDRARALPAVADPEFAVRADVVAAQLAFTDPAPGRLADAEALAGRALRGATRAGLPDAACEALEILGTCVRVRDLDEAESLFTRALDLADRHGLVLWRIRLLFDLGAHAGIRSGDPTALVAAHDAALTAGALVTALDIAAELAVVNLTRGDHAAAEKGAHDCAETARRLRLGDMTRTATGLRVCVSAHRGDRPTTMTLLDDYTRLGGADCDFTSALWGFGMAFCSLLEEDRPRAMAEFDLAAAAEADRPPQFVSYAHGPRVFLSVLSATAVDATAIRASASGQARWNRVFLAAADAVVAARDGRYREVERHLADFEAAAEPYPPARHLCLRLLAEPAAAGGWGDPARWLREAEAYFHAFPAPRVAAAARGLLRSAGESVRQRRRGTDAVPAELRLAGVTAREYDVLVLIGQRMTNREISERLFLSRRTIDTHVSNLLAKTGQPDRFAMIARYAEDLAPR</sequence>
<dbReference type="GO" id="GO:0003677">
    <property type="term" value="F:DNA binding"/>
    <property type="evidence" value="ECO:0007669"/>
    <property type="project" value="InterPro"/>
</dbReference>
<dbReference type="InterPro" id="IPR027417">
    <property type="entry name" value="P-loop_NTPase"/>
</dbReference>
<dbReference type="SUPFAM" id="SSF52540">
    <property type="entry name" value="P-loop containing nucleoside triphosphate hydrolases"/>
    <property type="match status" value="1"/>
</dbReference>
<dbReference type="PANTHER" id="PTHR16305:SF35">
    <property type="entry name" value="TRANSCRIPTIONAL ACTIVATOR DOMAIN"/>
    <property type="match status" value="1"/>
</dbReference>
<dbReference type="CDD" id="cd06170">
    <property type="entry name" value="LuxR_C_like"/>
    <property type="match status" value="1"/>
</dbReference>
<accession>A0A2S6GIL0</accession>
<name>A0A2S6GIL0_9PSEU</name>
<dbReference type="GO" id="GO:0004016">
    <property type="term" value="F:adenylate cyclase activity"/>
    <property type="evidence" value="ECO:0007669"/>
    <property type="project" value="TreeGrafter"/>
</dbReference>
<evidence type="ECO:0000256" key="1">
    <source>
        <dbReference type="ARBA" id="ARBA00022741"/>
    </source>
</evidence>
<dbReference type="SMART" id="SM00421">
    <property type="entry name" value="HTH_LUXR"/>
    <property type="match status" value="1"/>
</dbReference>
<dbReference type="GO" id="GO:0005737">
    <property type="term" value="C:cytoplasm"/>
    <property type="evidence" value="ECO:0007669"/>
    <property type="project" value="TreeGrafter"/>
</dbReference>
<dbReference type="Gene3D" id="1.10.10.10">
    <property type="entry name" value="Winged helix-like DNA-binding domain superfamily/Winged helix DNA-binding domain"/>
    <property type="match status" value="1"/>
</dbReference>
<keyword evidence="5" id="KW-1185">Reference proteome</keyword>
<proteinExistence type="predicted"/>
<dbReference type="InterPro" id="IPR011990">
    <property type="entry name" value="TPR-like_helical_dom_sf"/>
</dbReference>
<dbReference type="SMART" id="SM00382">
    <property type="entry name" value="AAA"/>
    <property type="match status" value="1"/>
</dbReference>
<dbReference type="Pfam" id="PF13191">
    <property type="entry name" value="AAA_16"/>
    <property type="match status" value="1"/>
</dbReference>
<dbReference type="Gene3D" id="3.40.50.300">
    <property type="entry name" value="P-loop containing nucleotide triphosphate hydrolases"/>
    <property type="match status" value="1"/>
</dbReference>
<keyword evidence="2" id="KW-0067">ATP-binding</keyword>
<feature type="domain" description="HTH luxR-type" evidence="3">
    <location>
        <begin position="891"/>
        <end position="956"/>
    </location>
</feature>
<dbReference type="Pfam" id="PF00196">
    <property type="entry name" value="GerE"/>
    <property type="match status" value="1"/>
</dbReference>
<dbReference type="InterPro" id="IPR041664">
    <property type="entry name" value="AAA_16"/>
</dbReference>
<keyword evidence="1" id="KW-0547">Nucleotide-binding</keyword>
<dbReference type="GO" id="GO:0006355">
    <property type="term" value="P:regulation of DNA-templated transcription"/>
    <property type="evidence" value="ECO:0007669"/>
    <property type="project" value="InterPro"/>
</dbReference>
<dbReference type="EMBL" id="PTIX01000016">
    <property type="protein sequence ID" value="PPK64996.1"/>
    <property type="molecule type" value="Genomic_DNA"/>
</dbReference>
<evidence type="ECO:0000256" key="2">
    <source>
        <dbReference type="ARBA" id="ARBA00022840"/>
    </source>
</evidence>
<dbReference type="PRINTS" id="PR00038">
    <property type="entry name" value="HTHLUXR"/>
</dbReference>
<dbReference type="InterPro" id="IPR000792">
    <property type="entry name" value="Tscrpt_reg_LuxR_C"/>
</dbReference>
<dbReference type="AlphaFoldDB" id="A0A2S6GIL0"/>
<evidence type="ECO:0000313" key="4">
    <source>
        <dbReference type="EMBL" id="PPK64996.1"/>
    </source>
</evidence>
<evidence type="ECO:0000259" key="3">
    <source>
        <dbReference type="PROSITE" id="PS50043"/>
    </source>
</evidence>
<dbReference type="PANTHER" id="PTHR16305">
    <property type="entry name" value="TESTICULAR SOLUBLE ADENYLYL CYCLASE"/>
    <property type="match status" value="1"/>
</dbReference>
<dbReference type="SUPFAM" id="SSF46894">
    <property type="entry name" value="C-terminal effector domain of the bipartite response regulators"/>
    <property type="match status" value="1"/>
</dbReference>
<dbReference type="PROSITE" id="PS50043">
    <property type="entry name" value="HTH_LUXR_2"/>
    <property type="match status" value="1"/>
</dbReference>